<keyword evidence="2" id="KW-1185">Reference proteome</keyword>
<gene>
    <name evidence="1" type="ORF">B0J13DRAFT_206386</name>
</gene>
<dbReference type="EMBL" id="JAGMUU010000037">
    <property type="protein sequence ID" value="KAH7115752.1"/>
    <property type="molecule type" value="Genomic_DNA"/>
</dbReference>
<comment type="caution">
    <text evidence="1">The sequence shown here is derived from an EMBL/GenBank/DDBJ whole genome shotgun (WGS) entry which is preliminary data.</text>
</comment>
<accession>A0A9P9DB66</accession>
<reference evidence="1" key="1">
    <citation type="journal article" date="2021" name="Nat. Commun.">
        <title>Genetic determinants of endophytism in the Arabidopsis root mycobiome.</title>
        <authorList>
            <person name="Mesny F."/>
            <person name="Miyauchi S."/>
            <person name="Thiergart T."/>
            <person name="Pickel B."/>
            <person name="Atanasova L."/>
            <person name="Karlsson M."/>
            <person name="Huettel B."/>
            <person name="Barry K.W."/>
            <person name="Haridas S."/>
            <person name="Chen C."/>
            <person name="Bauer D."/>
            <person name="Andreopoulos W."/>
            <person name="Pangilinan J."/>
            <person name="LaButti K."/>
            <person name="Riley R."/>
            <person name="Lipzen A."/>
            <person name="Clum A."/>
            <person name="Drula E."/>
            <person name="Henrissat B."/>
            <person name="Kohler A."/>
            <person name="Grigoriev I.V."/>
            <person name="Martin F.M."/>
            <person name="Hacquard S."/>
        </authorList>
    </citation>
    <scope>NUCLEOTIDE SEQUENCE</scope>
    <source>
        <strain evidence="1">MPI-CAGE-AT-0021</strain>
    </source>
</reference>
<dbReference type="Proteomes" id="UP000717696">
    <property type="component" value="Unassembled WGS sequence"/>
</dbReference>
<evidence type="ECO:0008006" key="3">
    <source>
        <dbReference type="Google" id="ProtNLM"/>
    </source>
</evidence>
<dbReference type="AlphaFoldDB" id="A0A9P9DB66"/>
<organism evidence="1 2">
    <name type="scientific">Dactylonectria estremocensis</name>
    <dbReference type="NCBI Taxonomy" id="1079267"/>
    <lineage>
        <taxon>Eukaryota</taxon>
        <taxon>Fungi</taxon>
        <taxon>Dikarya</taxon>
        <taxon>Ascomycota</taxon>
        <taxon>Pezizomycotina</taxon>
        <taxon>Sordariomycetes</taxon>
        <taxon>Hypocreomycetidae</taxon>
        <taxon>Hypocreales</taxon>
        <taxon>Nectriaceae</taxon>
        <taxon>Dactylonectria</taxon>
    </lineage>
</organism>
<sequence length="253" mass="28575">MAAGLIGLPPRRADDASIQRVFRSTPFTDTERRACSRFENIPNSKTLPELNQFGGIMNGIYKDVCFQRMQQLIGWYLGIYVAFHNTLTSTINHLSHVKAELRLTTLYAIDKDSGRAECLPQTLGYQGFENVLERLNTIAFITESLRQNVQEECTAGKPGPSCKWSLQELYILLSSDVVTYPLNRTPKAMERKRNSLRKSASCPSCKSTYPTVDQLMAHIRSRCKATRIMSRAPRTKPASIKAVTVSRMHTRNV</sequence>
<evidence type="ECO:0000313" key="1">
    <source>
        <dbReference type="EMBL" id="KAH7115752.1"/>
    </source>
</evidence>
<evidence type="ECO:0000313" key="2">
    <source>
        <dbReference type="Proteomes" id="UP000717696"/>
    </source>
</evidence>
<protein>
    <recommendedName>
        <fullName evidence="3">C2H2-type domain-containing protein</fullName>
    </recommendedName>
</protein>
<name>A0A9P9DB66_9HYPO</name>
<proteinExistence type="predicted"/>